<dbReference type="Proteomes" id="UP000236753">
    <property type="component" value="Unassembled WGS sequence"/>
</dbReference>
<organism evidence="1 2">
    <name type="scientific">Nitrosomonas ureae</name>
    <dbReference type="NCBI Taxonomy" id="44577"/>
    <lineage>
        <taxon>Bacteria</taxon>
        <taxon>Pseudomonadati</taxon>
        <taxon>Pseudomonadota</taxon>
        <taxon>Betaproteobacteria</taxon>
        <taxon>Nitrosomonadales</taxon>
        <taxon>Nitrosomonadaceae</taxon>
        <taxon>Nitrosomonas</taxon>
    </lineage>
</organism>
<accession>A0A1H5RLW0</accession>
<evidence type="ECO:0000313" key="1">
    <source>
        <dbReference type="EMBL" id="SEF38708.1"/>
    </source>
</evidence>
<proteinExistence type="predicted"/>
<sequence>MLLGFKGEYGIALKLKQYLILLQCLEAAG</sequence>
<gene>
    <name evidence="1" type="ORF">SAMN05216334_10118</name>
</gene>
<evidence type="ECO:0000313" key="2">
    <source>
        <dbReference type="Proteomes" id="UP000236753"/>
    </source>
</evidence>
<dbReference type="EMBL" id="FNUX01000001">
    <property type="protein sequence ID" value="SEF38708.1"/>
    <property type="molecule type" value="Genomic_DNA"/>
</dbReference>
<reference evidence="1 2" key="1">
    <citation type="submission" date="2016-10" db="EMBL/GenBank/DDBJ databases">
        <authorList>
            <person name="de Groot N.N."/>
        </authorList>
    </citation>
    <scope>NUCLEOTIDE SEQUENCE [LARGE SCALE GENOMIC DNA]</scope>
    <source>
        <strain evidence="1 2">Nm13</strain>
    </source>
</reference>
<protein>
    <submittedName>
        <fullName evidence="1">Uncharacterized protein</fullName>
    </submittedName>
</protein>
<dbReference type="AlphaFoldDB" id="A0A1H5RLW0"/>
<name>A0A1H5RLW0_9PROT</name>